<dbReference type="SMART" id="SM00267">
    <property type="entry name" value="GGDEF"/>
    <property type="match status" value="1"/>
</dbReference>
<keyword evidence="5" id="KW-1185">Reference proteome</keyword>
<evidence type="ECO:0000259" key="2">
    <source>
        <dbReference type="PROSITE" id="PS50883"/>
    </source>
</evidence>
<dbReference type="CDD" id="cd01949">
    <property type="entry name" value="GGDEF"/>
    <property type="match status" value="1"/>
</dbReference>
<dbReference type="InterPro" id="IPR001633">
    <property type="entry name" value="EAL_dom"/>
</dbReference>
<dbReference type="PANTHER" id="PTHR44757:SF2">
    <property type="entry name" value="BIOFILM ARCHITECTURE MAINTENANCE PROTEIN MBAA"/>
    <property type="match status" value="1"/>
</dbReference>
<sequence length="751" mass="82378">MLGFFSRVAAETSERFVATTPRARDDLALRVELLESFEGLGLGCFWATDGKGQLNYISGSALSEAGWASEAVLGKPLNEIFESDSGESSRKAQRTLPFLLAANASINALPVKLRNTDKQVWWEISGKAYFNPNGEFTGYRGSAKDITEAREMQLSAERLAHFDSLTGLANRHRLESQLSTRLTAYRDAKRACAVMMLDLDRFKQVNDTLGHPAGDELLKQVAMRLQTVLEKRGTIGRLGGDEFLVILPDMEDRGDLGELAQRVIQMISQPYSLGGDRAVIGTSVGIATAPYDGIDSGALISAADMALYAAKGGGRGHYRFYSADLKVGAQMRRQIEEDLRDALAKGELEMNYQPIIASATHKVTCMESLIRWNHSERGMVPPQTFIPIAEDLGLIHQLGEWILQRCCKEAALWKVPLRVAVNVSALQFGRDDFCELVARTLRSTGLAAERLELELTESVFLADAERTHAMFEELKRLGVRLALDDFGTGYSSLSYLQRAPFDKIKIDRSFVRGATEAGNNNPQILSAIVNLAEALGMETVAEGVETLDELELVKSRGASHVQGFIFSPAMSQTDVMKRLDKEHIEFEAKGPPRFRADRRSQFRRVGVIHDDCRYKAVLKNLSKTGAAIEGLLDVPVGTELVLDLGAGQLAVCVVRRSKGAFQGLEFETPLVSDGADGLCTRHRVSPYAIEAAGRPLAALSQDAYSQLAGPMASMKRQFVEVQNTDRSAGRFGDAINAPAAEEFCDETLVQK</sequence>
<feature type="domain" description="GGDEF" evidence="3">
    <location>
        <begin position="190"/>
        <end position="323"/>
    </location>
</feature>
<reference evidence="4 5" key="1">
    <citation type="submission" date="2019-12" db="EMBL/GenBank/DDBJ databases">
        <title>Genomic-based taxomic classification of the family Erythrobacteraceae.</title>
        <authorList>
            <person name="Xu L."/>
        </authorList>
    </citation>
    <scope>NUCLEOTIDE SEQUENCE [LARGE SCALE GENOMIC DNA]</scope>
    <source>
        <strain evidence="4 5">KEMB 9005-328</strain>
    </source>
</reference>
<dbReference type="NCBIfam" id="TIGR00229">
    <property type="entry name" value="sensory_box"/>
    <property type="match status" value="1"/>
</dbReference>
<proteinExistence type="predicted"/>
<accession>A0A845AH97</accession>
<dbReference type="Gene3D" id="3.30.70.270">
    <property type="match status" value="1"/>
</dbReference>
<dbReference type="NCBIfam" id="TIGR00254">
    <property type="entry name" value="GGDEF"/>
    <property type="match status" value="1"/>
</dbReference>
<dbReference type="SUPFAM" id="SSF55073">
    <property type="entry name" value="Nucleotide cyclase"/>
    <property type="match status" value="1"/>
</dbReference>
<dbReference type="Gene3D" id="3.20.20.450">
    <property type="entry name" value="EAL domain"/>
    <property type="match status" value="1"/>
</dbReference>
<dbReference type="InterPro" id="IPR043128">
    <property type="entry name" value="Rev_trsase/Diguanyl_cyclase"/>
</dbReference>
<dbReference type="SUPFAM" id="SSF55785">
    <property type="entry name" value="PYP-like sensor domain (PAS domain)"/>
    <property type="match status" value="1"/>
</dbReference>
<dbReference type="CDD" id="cd01948">
    <property type="entry name" value="EAL"/>
    <property type="match status" value="1"/>
</dbReference>
<dbReference type="InterPro" id="IPR000700">
    <property type="entry name" value="PAS-assoc_C"/>
</dbReference>
<dbReference type="PROSITE" id="PS50113">
    <property type="entry name" value="PAC"/>
    <property type="match status" value="1"/>
</dbReference>
<dbReference type="PROSITE" id="PS50887">
    <property type="entry name" value="GGDEF"/>
    <property type="match status" value="1"/>
</dbReference>
<dbReference type="EMBL" id="WTYA01000006">
    <property type="protein sequence ID" value="MXP29014.1"/>
    <property type="molecule type" value="Genomic_DNA"/>
</dbReference>
<dbReference type="InterPro" id="IPR052155">
    <property type="entry name" value="Biofilm_reg_signaling"/>
</dbReference>
<evidence type="ECO:0000313" key="5">
    <source>
        <dbReference type="Proteomes" id="UP000439780"/>
    </source>
</evidence>
<dbReference type="Pfam" id="PF00990">
    <property type="entry name" value="GGDEF"/>
    <property type="match status" value="1"/>
</dbReference>
<protein>
    <submittedName>
        <fullName evidence="4">EAL domain-containing protein</fullName>
    </submittedName>
</protein>
<gene>
    <name evidence="4" type="ORF">GRI58_09280</name>
</gene>
<dbReference type="InterPro" id="IPR000014">
    <property type="entry name" value="PAS"/>
</dbReference>
<dbReference type="PROSITE" id="PS50883">
    <property type="entry name" value="EAL"/>
    <property type="match status" value="1"/>
</dbReference>
<dbReference type="CDD" id="cd00130">
    <property type="entry name" value="PAS"/>
    <property type="match status" value="1"/>
</dbReference>
<dbReference type="Gene3D" id="3.30.450.20">
    <property type="entry name" value="PAS domain"/>
    <property type="match status" value="1"/>
</dbReference>
<dbReference type="OrthoDB" id="9790882at2"/>
<evidence type="ECO:0000313" key="4">
    <source>
        <dbReference type="EMBL" id="MXP29014.1"/>
    </source>
</evidence>
<dbReference type="InterPro" id="IPR035919">
    <property type="entry name" value="EAL_sf"/>
</dbReference>
<dbReference type="Proteomes" id="UP000439780">
    <property type="component" value="Unassembled WGS sequence"/>
</dbReference>
<dbReference type="InterPro" id="IPR000160">
    <property type="entry name" value="GGDEF_dom"/>
</dbReference>
<organism evidence="4 5">
    <name type="scientific">Qipengyuania algicida</name>
    <dbReference type="NCBI Taxonomy" id="1836209"/>
    <lineage>
        <taxon>Bacteria</taxon>
        <taxon>Pseudomonadati</taxon>
        <taxon>Pseudomonadota</taxon>
        <taxon>Alphaproteobacteria</taxon>
        <taxon>Sphingomonadales</taxon>
        <taxon>Erythrobacteraceae</taxon>
        <taxon>Qipengyuania</taxon>
    </lineage>
</organism>
<evidence type="ECO:0000259" key="3">
    <source>
        <dbReference type="PROSITE" id="PS50887"/>
    </source>
</evidence>
<dbReference type="SMART" id="SM00052">
    <property type="entry name" value="EAL"/>
    <property type="match status" value="1"/>
</dbReference>
<feature type="domain" description="EAL" evidence="2">
    <location>
        <begin position="332"/>
        <end position="583"/>
    </location>
</feature>
<dbReference type="Pfam" id="PF00563">
    <property type="entry name" value="EAL"/>
    <property type="match status" value="1"/>
</dbReference>
<evidence type="ECO:0000259" key="1">
    <source>
        <dbReference type="PROSITE" id="PS50113"/>
    </source>
</evidence>
<dbReference type="InterPro" id="IPR013656">
    <property type="entry name" value="PAS_4"/>
</dbReference>
<dbReference type="AlphaFoldDB" id="A0A845AH97"/>
<dbReference type="GO" id="GO:0003824">
    <property type="term" value="F:catalytic activity"/>
    <property type="evidence" value="ECO:0007669"/>
    <property type="project" value="UniProtKB-ARBA"/>
</dbReference>
<dbReference type="PANTHER" id="PTHR44757">
    <property type="entry name" value="DIGUANYLATE CYCLASE DGCP"/>
    <property type="match status" value="1"/>
</dbReference>
<feature type="domain" description="PAC" evidence="1">
    <location>
        <begin position="107"/>
        <end position="158"/>
    </location>
</feature>
<dbReference type="SUPFAM" id="SSF141868">
    <property type="entry name" value="EAL domain-like"/>
    <property type="match status" value="1"/>
</dbReference>
<dbReference type="FunFam" id="3.30.70.270:FF:000001">
    <property type="entry name" value="Diguanylate cyclase domain protein"/>
    <property type="match status" value="1"/>
</dbReference>
<dbReference type="InterPro" id="IPR035965">
    <property type="entry name" value="PAS-like_dom_sf"/>
</dbReference>
<dbReference type="InterPro" id="IPR029787">
    <property type="entry name" value="Nucleotide_cyclase"/>
</dbReference>
<dbReference type="Pfam" id="PF08448">
    <property type="entry name" value="PAS_4"/>
    <property type="match status" value="1"/>
</dbReference>
<comment type="caution">
    <text evidence="4">The sequence shown here is derived from an EMBL/GenBank/DDBJ whole genome shotgun (WGS) entry which is preliminary data.</text>
</comment>
<name>A0A845AH97_9SPHN</name>